<evidence type="ECO:0000313" key="3">
    <source>
        <dbReference type="EMBL" id="CAG8971380.1"/>
    </source>
</evidence>
<evidence type="ECO:0000256" key="2">
    <source>
        <dbReference type="SAM" id="SignalP"/>
    </source>
</evidence>
<evidence type="ECO:0000313" key="4">
    <source>
        <dbReference type="Proteomes" id="UP000701801"/>
    </source>
</evidence>
<accession>A0A9N9LDV0</accession>
<proteinExistence type="predicted"/>
<keyword evidence="4" id="KW-1185">Reference proteome</keyword>
<dbReference type="EMBL" id="CAJVRM010000018">
    <property type="protein sequence ID" value="CAG8971380.1"/>
    <property type="molecule type" value="Genomic_DNA"/>
</dbReference>
<feature type="signal peptide" evidence="2">
    <location>
        <begin position="1"/>
        <end position="17"/>
    </location>
</feature>
<dbReference type="OrthoDB" id="10412149at2759"/>
<keyword evidence="2" id="KW-0732">Signal</keyword>
<name>A0A9N9LDV0_9HELO</name>
<gene>
    <name evidence="3" type="ORF">HYALB_00006930</name>
</gene>
<feature type="chain" id="PRO_5040217853" evidence="2">
    <location>
        <begin position="18"/>
        <end position="107"/>
    </location>
</feature>
<dbReference type="Proteomes" id="UP000701801">
    <property type="component" value="Unassembled WGS sequence"/>
</dbReference>
<organism evidence="3 4">
    <name type="scientific">Hymenoscyphus albidus</name>
    <dbReference type="NCBI Taxonomy" id="595503"/>
    <lineage>
        <taxon>Eukaryota</taxon>
        <taxon>Fungi</taxon>
        <taxon>Dikarya</taxon>
        <taxon>Ascomycota</taxon>
        <taxon>Pezizomycotina</taxon>
        <taxon>Leotiomycetes</taxon>
        <taxon>Helotiales</taxon>
        <taxon>Helotiaceae</taxon>
        <taxon>Hymenoscyphus</taxon>
    </lineage>
</organism>
<feature type="region of interest" description="Disordered" evidence="1">
    <location>
        <begin position="85"/>
        <end position="107"/>
    </location>
</feature>
<reference evidence="3" key="1">
    <citation type="submission" date="2021-07" db="EMBL/GenBank/DDBJ databases">
        <authorList>
            <person name="Durling M."/>
        </authorList>
    </citation>
    <scope>NUCLEOTIDE SEQUENCE</scope>
</reference>
<evidence type="ECO:0000256" key="1">
    <source>
        <dbReference type="SAM" id="MobiDB-lite"/>
    </source>
</evidence>
<feature type="compositionally biased region" description="Basic residues" evidence="1">
    <location>
        <begin position="90"/>
        <end position="107"/>
    </location>
</feature>
<comment type="caution">
    <text evidence="3">The sequence shown here is derived from an EMBL/GenBank/DDBJ whole genome shotgun (WGS) entry which is preliminary data.</text>
</comment>
<sequence length="107" mass="11946">MHPKYLLPALFLPLTMAWSAIRAPPSPMLPPEPEIRYGPENANPLGQEDLLKHVDVDMNMHVNTVGEFLESAGVPRWKMEGVVNELRTGKTGRSRRSRKSRSIGKSG</sequence>
<protein>
    <submittedName>
        <fullName evidence="3">Uncharacterized protein</fullName>
    </submittedName>
</protein>
<dbReference type="AlphaFoldDB" id="A0A9N9LDV0"/>